<dbReference type="Proteomes" id="UP000054653">
    <property type="component" value="Unassembled WGS sequence"/>
</dbReference>
<dbReference type="AlphaFoldDB" id="A0A0V1CBK1"/>
<sequence>MAVEKNALPSQWQWERQVPPLGHQKSRMALFLVSVIANGHNRTCQPTVEYEQTDVSTAKYILRMTEEDYYSNHLNPLPHYKLSVLLVIPKPTYQPTVEYEHADVSTANCKNQPIVKIIFSEY</sequence>
<organism evidence="1 2">
    <name type="scientific">Trichinella britovi</name>
    <name type="common">Parasitic roundworm</name>
    <dbReference type="NCBI Taxonomy" id="45882"/>
    <lineage>
        <taxon>Eukaryota</taxon>
        <taxon>Metazoa</taxon>
        <taxon>Ecdysozoa</taxon>
        <taxon>Nematoda</taxon>
        <taxon>Enoplea</taxon>
        <taxon>Dorylaimia</taxon>
        <taxon>Trichinellida</taxon>
        <taxon>Trichinellidae</taxon>
        <taxon>Trichinella</taxon>
    </lineage>
</organism>
<accession>A0A0V1CBK1</accession>
<evidence type="ECO:0000313" key="1">
    <source>
        <dbReference type="EMBL" id="KRY46414.1"/>
    </source>
</evidence>
<reference evidence="1 2" key="1">
    <citation type="submission" date="2015-01" db="EMBL/GenBank/DDBJ databases">
        <title>Evolution of Trichinella species and genotypes.</title>
        <authorList>
            <person name="Korhonen P.K."/>
            <person name="Edoardo P."/>
            <person name="Giuseppe L.R."/>
            <person name="Gasser R.B."/>
        </authorList>
    </citation>
    <scope>NUCLEOTIDE SEQUENCE [LARGE SCALE GENOMIC DNA]</scope>
    <source>
        <strain evidence="1">ISS120</strain>
    </source>
</reference>
<evidence type="ECO:0000313" key="2">
    <source>
        <dbReference type="Proteomes" id="UP000054653"/>
    </source>
</evidence>
<comment type="caution">
    <text evidence="1">The sequence shown here is derived from an EMBL/GenBank/DDBJ whole genome shotgun (WGS) entry which is preliminary data.</text>
</comment>
<name>A0A0V1CBK1_TRIBR</name>
<protein>
    <submittedName>
        <fullName evidence="1">Uncharacterized protein</fullName>
    </submittedName>
</protein>
<keyword evidence="2" id="KW-1185">Reference proteome</keyword>
<proteinExistence type="predicted"/>
<gene>
    <name evidence="1" type="ORF">T03_9924</name>
</gene>
<dbReference type="EMBL" id="JYDI01000288">
    <property type="protein sequence ID" value="KRY46414.1"/>
    <property type="molecule type" value="Genomic_DNA"/>
</dbReference>